<dbReference type="RefSeq" id="WP_213517428.1">
    <property type="nucleotide sequence ID" value="NZ_BOSE01000006.1"/>
</dbReference>
<keyword evidence="2" id="KW-1185">Reference proteome</keyword>
<comment type="caution">
    <text evidence="1">The sequence shown here is derived from an EMBL/GenBank/DDBJ whole genome shotgun (WGS) entry which is preliminary data.</text>
</comment>
<evidence type="ECO:0000313" key="2">
    <source>
        <dbReference type="Proteomes" id="UP000683139"/>
    </source>
</evidence>
<gene>
    <name evidence="1" type="ORF">J40TS1_34120</name>
</gene>
<name>A0A919YQW1_9BACL</name>
<dbReference type="AlphaFoldDB" id="A0A919YQW1"/>
<protein>
    <submittedName>
        <fullName evidence="1">Uncharacterized protein</fullName>
    </submittedName>
</protein>
<organism evidence="1 2">
    <name type="scientific">Paenibacillus montaniterrae</name>
    <dbReference type="NCBI Taxonomy" id="429341"/>
    <lineage>
        <taxon>Bacteria</taxon>
        <taxon>Bacillati</taxon>
        <taxon>Bacillota</taxon>
        <taxon>Bacilli</taxon>
        <taxon>Bacillales</taxon>
        <taxon>Paenibacillaceae</taxon>
        <taxon>Paenibacillus</taxon>
    </lineage>
</organism>
<sequence>MSKYSPHFENYVRTDVRGKTVERMYPVRISITGEKATAQNLNGVLAATALKKEAQVISEGITSPAAPRSLRVTGNAPEIKGDVIIHGTNYNDDAISETITLNGNTAVESAKAFKKVMKIELPAEVNENTDTVSIGWGNKLGLPYKLRHNTVLKAYRNDVLEGTAPTVTTNTTALEHNTITLSSALNGTNIDVYLLV</sequence>
<evidence type="ECO:0000313" key="1">
    <source>
        <dbReference type="EMBL" id="GIP17770.1"/>
    </source>
</evidence>
<accession>A0A919YQW1</accession>
<proteinExistence type="predicted"/>
<dbReference type="Proteomes" id="UP000683139">
    <property type="component" value="Unassembled WGS sequence"/>
</dbReference>
<reference evidence="1" key="1">
    <citation type="submission" date="2021-03" db="EMBL/GenBank/DDBJ databases">
        <title>Antimicrobial resistance genes in bacteria isolated from Japanese honey, and their potential for conferring macrolide and lincosamide resistance in the American foulbrood pathogen Paenibacillus larvae.</title>
        <authorList>
            <person name="Okamoto M."/>
            <person name="Kumagai M."/>
            <person name="Kanamori H."/>
            <person name="Takamatsu D."/>
        </authorList>
    </citation>
    <scope>NUCLEOTIDE SEQUENCE</scope>
    <source>
        <strain evidence="1">J40TS1</strain>
    </source>
</reference>
<dbReference type="EMBL" id="BOSE01000006">
    <property type="protein sequence ID" value="GIP17770.1"/>
    <property type="molecule type" value="Genomic_DNA"/>
</dbReference>